<dbReference type="NCBIfam" id="TIGR02937">
    <property type="entry name" value="sigma70-ECF"/>
    <property type="match status" value="1"/>
</dbReference>
<feature type="region of interest" description="Disordered" evidence="6">
    <location>
        <begin position="1"/>
        <end position="24"/>
    </location>
</feature>
<accession>A0ABP4NAD8</accession>
<keyword evidence="4" id="KW-0238">DNA-binding</keyword>
<feature type="domain" description="RNA polymerase sigma-70 region 2" evidence="7">
    <location>
        <begin position="34"/>
        <end position="95"/>
    </location>
</feature>
<evidence type="ECO:0000256" key="1">
    <source>
        <dbReference type="ARBA" id="ARBA00010641"/>
    </source>
</evidence>
<keyword evidence="10" id="KW-1185">Reference proteome</keyword>
<dbReference type="Gene3D" id="1.10.1740.10">
    <property type="match status" value="1"/>
</dbReference>
<organism evidence="9 10">
    <name type="scientific">Dactylosporangium maewongense</name>
    <dbReference type="NCBI Taxonomy" id="634393"/>
    <lineage>
        <taxon>Bacteria</taxon>
        <taxon>Bacillati</taxon>
        <taxon>Actinomycetota</taxon>
        <taxon>Actinomycetes</taxon>
        <taxon>Micromonosporales</taxon>
        <taxon>Micromonosporaceae</taxon>
        <taxon>Dactylosporangium</taxon>
    </lineage>
</organism>
<dbReference type="InterPro" id="IPR013324">
    <property type="entry name" value="RNA_pol_sigma_r3/r4-like"/>
</dbReference>
<reference evidence="10" key="1">
    <citation type="journal article" date="2019" name="Int. J. Syst. Evol. Microbiol.">
        <title>The Global Catalogue of Microorganisms (GCM) 10K type strain sequencing project: providing services to taxonomists for standard genome sequencing and annotation.</title>
        <authorList>
            <consortium name="The Broad Institute Genomics Platform"/>
            <consortium name="The Broad Institute Genome Sequencing Center for Infectious Disease"/>
            <person name="Wu L."/>
            <person name="Ma J."/>
        </authorList>
    </citation>
    <scope>NUCLEOTIDE SEQUENCE [LARGE SCALE GENOMIC DNA]</scope>
    <source>
        <strain evidence="10">JCM 15933</strain>
    </source>
</reference>
<evidence type="ECO:0000256" key="6">
    <source>
        <dbReference type="SAM" id="MobiDB-lite"/>
    </source>
</evidence>
<sequence length="183" mass="20333">MNDHPGASHECTRKAAPNVSSGDAARDLGEQRAALHRYVTRLVAPDLHQAEDIVQETLLRAWQHADQLDWSERPIRQWLFRIARNLVVDAWRKDRSVPIGIAADLFPERADRGDLAETVADRHLLVHGLRQLPARHREILVHVHLLGRGGDDTAAALGIPGGTVKSRTHHALRAMRVVLGEAA</sequence>
<dbReference type="InterPro" id="IPR036388">
    <property type="entry name" value="WH-like_DNA-bd_sf"/>
</dbReference>
<keyword evidence="2" id="KW-0805">Transcription regulation</keyword>
<comment type="caution">
    <text evidence="9">The sequence shown here is derived from an EMBL/GenBank/DDBJ whole genome shotgun (WGS) entry which is preliminary data.</text>
</comment>
<gene>
    <name evidence="9" type="ORF">GCM10009827_094520</name>
</gene>
<dbReference type="InterPro" id="IPR007627">
    <property type="entry name" value="RNA_pol_sigma70_r2"/>
</dbReference>
<dbReference type="PANTHER" id="PTHR43133:SF52">
    <property type="entry name" value="ECF RNA POLYMERASE SIGMA FACTOR SIGL"/>
    <property type="match status" value="1"/>
</dbReference>
<evidence type="ECO:0000256" key="3">
    <source>
        <dbReference type="ARBA" id="ARBA00023082"/>
    </source>
</evidence>
<feature type="domain" description="RNA polymerase sigma factor 70 region 4 type 2" evidence="8">
    <location>
        <begin position="127"/>
        <end position="175"/>
    </location>
</feature>
<evidence type="ECO:0000256" key="4">
    <source>
        <dbReference type="ARBA" id="ARBA00023125"/>
    </source>
</evidence>
<dbReference type="InterPro" id="IPR039425">
    <property type="entry name" value="RNA_pol_sigma-70-like"/>
</dbReference>
<dbReference type="PANTHER" id="PTHR43133">
    <property type="entry name" value="RNA POLYMERASE ECF-TYPE SIGMA FACTO"/>
    <property type="match status" value="1"/>
</dbReference>
<dbReference type="SUPFAM" id="SSF88946">
    <property type="entry name" value="Sigma2 domain of RNA polymerase sigma factors"/>
    <property type="match status" value="1"/>
</dbReference>
<keyword evidence="3" id="KW-0731">Sigma factor</keyword>
<evidence type="ECO:0000259" key="7">
    <source>
        <dbReference type="Pfam" id="PF04542"/>
    </source>
</evidence>
<proteinExistence type="inferred from homology"/>
<comment type="similarity">
    <text evidence="1">Belongs to the sigma-70 factor family. ECF subfamily.</text>
</comment>
<evidence type="ECO:0000259" key="8">
    <source>
        <dbReference type="Pfam" id="PF08281"/>
    </source>
</evidence>
<dbReference type="Proteomes" id="UP001501470">
    <property type="component" value="Unassembled WGS sequence"/>
</dbReference>
<evidence type="ECO:0000256" key="5">
    <source>
        <dbReference type="ARBA" id="ARBA00023163"/>
    </source>
</evidence>
<evidence type="ECO:0000313" key="10">
    <source>
        <dbReference type="Proteomes" id="UP001501470"/>
    </source>
</evidence>
<dbReference type="InterPro" id="IPR013325">
    <property type="entry name" value="RNA_pol_sigma_r2"/>
</dbReference>
<dbReference type="Pfam" id="PF04542">
    <property type="entry name" value="Sigma70_r2"/>
    <property type="match status" value="1"/>
</dbReference>
<dbReference type="InterPro" id="IPR014284">
    <property type="entry name" value="RNA_pol_sigma-70_dom"/>
</dbReference>
<dbReference type="Gene3D" id="1.10.10.10">
    <property type="entry name" value="Winged helix-like DNA-binding domain superfamily/Winged helix DNA-binding domain"/>
    <property type="match status" value="1"/>
</dbReference>
<dbReference type="SUPFAM" id="SSF88659">
    <property type="entry name" value="Sigma3 and sigma4 domains of RNA polymerase sigma factors"/>
    <property type="match status" value="1"/>
</dbReference>
<dbReference type="InterPro" id="IPR013249">
    <property type="entry name" value="RNA_pol_sigma70_r4_t2"/>
</dbReference>
<protein>
    <submittedName>
        <fullName evidence="9">Sigma-70 family RNA polymerase sigma factor</fullName>
    </submittedName>
</protein>
<name>A0ABP4NAD8_9ACTN</name>
<dbReference type="Pfam" id="PF08281">
    <property type="entry name" value="Sigma70_r4_2"/>
    <property type="match status" value="1"/>
</dbReference>
<evidence type="ECO:0000313" key="9">
    <source>
        <dbReference type="EMBL" id="GAA1558637.1"/>
    </source>
</evidence>
<feature type="compositionally biased region" description="Basic and acidic residues" evidence="6">
    <location>
        <begin position="1"/>
        <end position="13"/>
    </location>
</feature>
<evidence type="ECO:0000256" key="2">
    <source>
        <dbReference type="ARBA" id="ARBA00023015"/>
    </source>
</evidence>
<dbReference type="EMBL" id="BAAAQD010000027">
    <property type="protein sequence ID" value="GAA1558637.1"/>
    <property type="molecule type" value="Genomic_DNA"/>
</dbReference>
<keyword evidence="5" id="KW-0804">Transcription</keyword>